<dbReference type="Gene3D" id="2.60.40.1180">
    <property type="entry name" value="Golgi alpha-mannosidase II"/>
    <property type="match status" value="1"/>
</dbReference>
<dbReference type="InterPro" id="IPR013780">
    <property type="entry name" value="Glyco_hydro_b"/>
</dbReference>
<dbReference type="InterPro" id="IPR004193">
    <property type="entry name" value="Glyco_hydro_13_N"/>
</dbReference>
<sequence length="889" mass="98154">MPEPTTIDARAVWLNASTITVPAHRATSSREPSRSQWTLHWSPSCTMTPDSLDVDDHVAVPLKRRPELAREELALHPELTGHIALRLPEPMVRSVPEMLTGQLWVERTRDGQRVELTGIQLGRVLDSLHADSARKTELGAVVNGKDVDVRVWAPTAQRVVLLLWRTDAGSEPPIDQAVRHPTVRRHDGVWEAHLQREHVGWRYLFEVAVYAPSTGRLETNLVTDPYSAGLTLNSARSVIVDLADPCGMPEGFEGSTGPQLDQLVDATIYELHVRDFSANDPGVPELLRGSYLAFTADGQGARHLASLAQAGMNTVHLLPCFDITSINEDRTTWVAPQGLADLDPASHEQQKLVAQTRDRDAFNWGYDPWHWMVPEGSYASSNENADGIARVREFRAMVAGLHRLGLRVVMDQVFTHTAHAGQDPKAVLDRIVPGYYHRLDQDGRPYNSTVCNNTAPERAMGEKMMVDACVRWARDYRVDGFRFDLMGHSSAANMSAVRDALDALTVADDGVDGREVYLYGEGWNFGEVADNALFFQATQGQLASSGVATFSDRLRDAVRGGRPMDDDPRRQGFGSGLYFEPNGRRQRREQAEELAEMTNLVQLGLAGNLRDYEFTGTGGKVLRGDEVPYFTMPAGYADEPSDVVSYVDAHDNETLWDSLTMKLPPSTSMASRIRMNTLSLACATLSQTPVLWHAGADLLRSKSLDRNSFDSGDWFNHLDWSGADNGFGRGLPPAADNRIRWRWLEPLLREPSLKPTQDEVELAAAMAHDLLRLRFSTPLFRLGQARLVHEMVRFPVSGTEHAQDGVIVMHVDDSGAEPVDAELAGLVLVLNARPDAVAQAIPGLQGRMLELSRVQAGGSDEVVKTSAWDAKAAVLHVPGRTAAVFCEPR</sequence>
<comment type="similarity">
    <text evidence="1">Belongs to the glycosyl hydrolase 13 family.</text>
</comment>
<dbReference type="InterPro" id="IPR040671">
    <property type="entry name" value="Pullulanase_N2"/>
</dbReference>
<dbReference type="InterPro" id="IPR014756">
    <property type="entry name" value="Ig_E-set"/>
</dbReference>
<proteinExistence type="inferred from homology"/>
<evidence type="ECO:0000259" key="4">
    <source>
        <dbReference type="Pfam" id="PF17967"/>
    </source>
</evidence>
<dbReference type="RefSeq" id="WP_343884485.1">
    <property type="nucleotide sequence ID" value="NZ_BAAAKI010000002.1"/>
</dbReference>
<gene>
    <name evidence="5" type="primary">pulA</name>
    <name evidence="5" type="ORF">ACFP57_02080</name>
</gene>
<dbReference type="InterPro" id="IPR024561">
    <property type="entry name" value="Pullul_strch_C"/>
</dbReference>
<evidence type="ECO:0000313" key="6">
    <source>
        <dbReference type="Proteomes" id="UP001596266"/>
    </source>
</evidence>
<dbReference type="SUPFAM" id="SSF51445">
    <property type="entry name" value="(Trans)glycosidases"/>
    <property type="match status" value="1"/>
</dbReference>
<dbReference type="SUPFAM" id="SSF81296">
    <property type="entry name" value="E set domains"/>
    <property type="match status" value="2"/>
</dbReference>
<evidence type="ECO:0000259" key="2">
    <source>
        <dbReference type="Pfam" id="PF02922"/>
    </source>
</evidence>
<dbReference type="CDD" id="cd02860">
    <property type="entry name" value="E_set_Pullulanase"/>
    <property type="match status" value="1"/>
</dbReference>
<feature type="domain" description="Pullulanase N2" evidence="4">
    <location>
        <begin position="9"/>
        <end position="126"/>
    </location>
</feature>
<protein>
    <submittedName>
        <fullName evidence="5">Pullulanase-type alpha-1,6-glucosidase</fullName>
    </submittedName>
</protein>
<evidence type="ECO:0000259" key="3">
    <source>
        <dbReference type="Pfam" id="PF11852"/>
    </source>
</evidence>
<dbReference type="Gene3D" id="3.20.20.80">
    <property type="entry name" value="Glycosidases"/>
    <property type="match status" value="1"/>
</dbReference>
<reference evidence="6" key="1">
    <citation type="journal article" date="2019" name="Int. J. Syst. Evol. Microbiol.">
        <title>The Global Catalogue of Microorganisms (GCM) 10K type strain sequencing project: providing services to taxonomists for standard genome sequencing and annotation.</title>
        <authorList>
            <consortium name="The Broad Institute Genomics Platform"/>
            <consortium name="The Broad Institute Genome Sequencing Center for Infectious Disease"/>
            <person name="Wu L."/>
            <person name="Ma J."/>
        </authorList>
    </citation>
    <scope>NUCLEOTIDE SEQUENCE [LARGE SCALE GENOMIC DNA]</scope>
    <source>
        <strain evidence="6">CGMCC 1.15277</strain>
    </source>
</reference>
<dbReference type="PANTHER" id="PTHR43002">
    <property type="entry name" value="GLYCOGEN DEBRANCHING ENZYME"/>
    <property type="match status" value="1"/>
</dbReference>
<dbReference type="Pfam" id="PF11852">
    <property type="entry name" value="Pullul_strch_C"/>
    <property type="match status" value="1"/>
</dbReference>
<dbReference type="SUPFAM" id="SSF51011">
    <property type="entry name" value="Glycosyl hydrolase domain"/>
    <property type="match status" value="1"/>
</dbReference>
<dbReference type="Gene3D" id="2.60.40.1130">
    <property type="entry name" value="Rab geranylgeranyltransferase alpha-subunit, insert domain"/>
    <property type="match status" value="1"/>
</dbReference>
<dbReference type="Pfam" id="PF17967">
    <property type="entry name" value="Pullulanase_N2"/>
    <property type="match status" value="1"/>
</dbReference>
<evidence type="ECO:0000313" key="5">
    <source>
        <dbReference type="EMBL" id="MFC6395786.1"/>
    </source>
</evidence>
<dbReference type="Proteomes" id="UP001596266">
    <property type="component" value="Unassembled WGS sequence"/>
</dbReference>
<organism evidence="5 6">
    <name type="scientific">Luteococcus sanguinis</name>
    <dbReference type="NCBI Taxonomy" id="174038"/>
    <lineage>
        <taxon>Bacteria</taxon>
        <taxon>Bacillati</taxon>
        <taxon>Actinomycetota</taxon>
        <taxon>Actinomycetes</taxon>
        <taxon>Propionibacteriales</taxon>
        <taxon>Propionibacteriaceae</taxon>
        <taxon>Luteococcus</taxon>
    </lineage>
</organism>
<feature type="domain" description="Glycoside hydrolase family 13 N-terminal" evidence="2">
    <location>
        <begin position="137"/>
        <end position="227"/>
    </location>
</feature>
<dbReference type="Gene3D" id="2.60.40.10">
    <property type="entry name" value="Immunoglobulins"/>
    <property type="match status" value="1"/>
</dbReference>
<evidence type="ECO:0000256" key="1">
    <source>
        <dbReference type="ARBA" id="ARBA00008061"/>
    </source>
</evidence>
<name>A0ABW1X1Q6_9ACTN</name>
<dbReference type="InterPro" id="IPR017853">
    <property type="entry name" value="GH"/>
</dbReference>
<dbReference type="Pfam" id="PF02922">
    <property type="entry name" value="CBM_48"/>
    <property type="match status" value="1"/>
</dbReference>
<dbReference type="NCBIfam" id="TIGR02103">
    <property type="entry name" value="pullul_strch"/>
    <property type="match status" value="1"/>
</dbReference>
<dbReference type="CDD" id="cd11341">
    <property type="entry name" value="AmyAc_Pullulanase_LD-like"/>
    <property type="match status" value="1"/>
</dbReference>
<accession>A0ABW1X1Q6</accession>
<dbReference type="InterPro" id="IPR011839">
    <property type="entry name" value="Pullul_strch"/>
</dbReference>
<dbReference type="EMBL" id="JBHSUA010000007">
    <property type="protein sequence ID" value="MFC6395786.1"/>
    <property type="molecule type" value="Genomic_DNA"/>
</dbReference>
<keyword evidence="6" id="KW-1185">Reference proteome</keyword>
<dbReference type="InterPro" id="IPR013783">
    <property type="entry name" value="Ig-like_fold"/>
</dbReference>
<feature type="domain" description="Alpha-1,6-glucosidases pullulanase-type C-terminal" evidence="3">
    <location>
        <begin position="723"/>
        <end position="887"/>
    </location>
</feature>
<comment type="caution">
    <text evidence="5">The sequence shown here is derived from an EMBL/GenBank/DDBJ whole genome shotgun (WGS) entry which is preliminary data.</text>
</comment>